<evidence type="ECO:0000256" key="7">
    <source>
        <dbReference type="ARBA" id="ARBA00022927"/>
    </source>
</evidence>
<evidence type="ECO:0000256" key="12">
    <source>
        <dbReference type="SAM" id="MobiDB-lite"/>
    </source>
</evidence>
<keyword evidence="9" id="KW-0811">Translocation</keyword>
<evidence type="ECO:0000256" key="3">
    <source>
        <dbReference type="ARBA" id="ARBA00020796"/>
    </source>
</evidence>
<protein>
    <recommendedName>
        <fullName evidence="3">Mitochondrial import inner membrane translocase subunit TIM54</fullName>
    </recommendedName>
</protein>
<dbReference type="InterPro" id="IPR021056">
    <property type="entry name" value="Mt_import_IM_translocase_Tim54"/>
</dbReference>
<evidence type="ECO:0000256" key="10">
    <source>
        <dbReference type="ARBA" id="ARBA00023128"/>
    </source>
</evidence>
<evidence type="ECO:0000313" key="14">
    <source>
        <dbReference type="Proteomes" id="UP001479436"/>
    </source>
</evidence>
<reference evidence="13 14" key="1">
    <citation type="submission" date="2023-04" db="EMBL/GenBank/DDBJ databases">
        <title>Genome of Basidiobolus ranarum AG-B5.</title>
        <authorList>
            <person name="Stajich J.E."/>
            <person name="Carter-House D."/>
            <person name="Gryganskyi A."/>
        </authorList>
    </citation>
    <scope>NUCLEOTIDE SEQUENCE [LARGE SCALE GENOMIC DNA]</scope>
    <source>
        <strain evidence="13 14">AG-B5</strain>
    </source>
</reference>
<evidence type="ECO:0000256" key="2">
    <source>
        <dbReference type="ARBA" id="ARBA00006355"/>
    </source>
</evidence>
<accession>A0ABR2WAC7</accession>
<evidence type="ECO:0000313" key="13">
    <source>
        <dbReference type="EMBL" id="KAK9728506.1"/>
    </source>
</evidence>
<keyword evidence="14" id="KW-1185">Reference proteome</keyword>
<keyword evidence="8" id="KW-1133">Transmembrane helix</keyword>
<comment type="caution">
    <text evidence="13">The sequence shown here is derived from an EMBL/GenBank/DDBJ whole genome shotgun (WGS) entry which is preliminary data.</text>
</comment>
<proteinExistence type="inferred from homology"/>
<comment type="similarity">
    <text evidence="2">Belongs to the TIM54 family.</text>
</comment>
<name>A0ABR2WAC7_9FUNG</name>
<evidence type="ECO:0000256" key="5">
    <source>
        <dbReference type="ARBA" id="ARBA00022692"/>
    </source>
</evidence>
<keyword evidence="5" id="KW-0812">Transmembrane</keyword>
<evidence type="ECO:0000256" key="8">
    <source>
        <dbReference type="ARBA" id="ARBA00022989"/>
    </source>
</evidence>
<evidence type="ECO:0000256" key="11">
    <source>
        <dbReference type="ARBA" id="ARBA00023136"/>
    </source>
</evidence>
<evidence type="ECO:0000256" key="6">
    <source>
        <dbReference type="ARBA" id="ARBA00022792"/>
    </source>
</evidence>
<sequence length="327" mass="36751">MSSWFKKPKLPSRGKLIFFGVTGSILGLIQRDKYLTKQTRERYVKQVEHIAKEPLATSELPRKLIVYLAPPAGDGIHKSRQFFKEYVKPIMDAAALDYEVKEGKALGDIEKMVSDEVQRLRREKINPTPPIDPAVDPVGSILNRDKDRPFADGVVVVGRIAYAEVLNGLSKGSYDPLVEPKDVESEDTKIKTDQVSEDQLKMQVQDNEQEESSDAAIDLSEYQPAPESSNGDTPPELPSIGFVPSCNIIGWRNFPRKVYSWFTDYQWVDFAGQQSVDIALGKTRNIVKADLDLGKEEEVEFQHTTENPPVIAIDDRALATLTIYNQL</sequence>
<keyword evidence="6" id="KW-0999">Mitochondrion inner membrane</keyword>
<evidence type="ECO:0000256" key="9">
    <source>
        <dbReference type="ARBA" id="ARBA00023010"/>
    </source>
</evidence>
<dbReference type="Pfam" id="PF11711">
    <property type="entry name" value="Tim54"/>
    <property type="match status" value="1"/>
</dbReference>
<keyword evidence="7" id="KW-0653">Protein transport</keyword>
<dbReference type="Proteomes" id="UP001479436">
    <property type="component" value="Unassembled WGS sequence"/>
</dbReference>
<feature type="region of interest" description="Disordered" evidence="12">
    <location>
        <begin position="176"/>
        <end position="214"/>
    </location>
</feature>
<gene>
    <name evidence="13" type="primary">TIM54</name>
    <name evidence="13" type="ORF">K7432_000988</name>
</gene>
<feature type="compositionally biased region" description="Basic and acidic residues" evidence="12">
    <location>
        <begin position="178"/>
        <end position="200"/>
    </location>
</feature>
<evidence type="ECO:0000256" key="1">
    <source>
        <dbReference type="ARBA" id="ARBA00004434"/>
    </source>
</evidence>
<organism evidence="13 14">
    <name type="scientific">Basidiobolus ranarum</name>
    <dbReference type="NCBI Taxonomy" id="34480"/>
    <lineage>
        <taxon>Eukaryota</taxon>
        <taxon>Fungi</taxon>
        <taxon>Fungi incertae sedis</taxon>
        <taxon>Zoopagomycota</taxon>
        <taxon>Entomophthoromycotina</taxon>
        <taxon>Basidiobolomycetes</taxon>
        <taxon>Basidiobolales</taxon>
        <taxon>Basidiobolaceae</taxon>
        <taxon>Basidiobolus</taxon>
    </lineage>
</organism>
<evidence type="ECO:0000256" key="4">
    <source>
        <dbReference type="ARBA" id="ARBA00022448"/>
    </source>
</evidence>
<keyword evidence="10" id="KW-0496">Mitochondrion</keyword>
<keyword evidence="4" id="KW-0813">Transport</keyword>
<comment type="subcellular location">
    <subcellularLocation>
        <location evidence="1">Mitochondrion inner membrane</location>
        <topology evidence="1">Single-pass membrane protein</topology>
    </subcellularLocation>
</comment>
<dbReference type="EMBL" id="JASJQH010006895">
    <property type="protein sequence ID" value="KAK9728506.1"/>
    <property type="molecule type" value="Genomic_DNA"/>
</dbReference>
<keyword evidence="11" id="KW-0472">Membrane</keyword>